<name>A0ABT3Q863_9PROT</name>
<organism evidence="1 2">
    <name type="scientific">Acetobacter farinalis</name>
    <dbReference type="NCBI Taxonomy" id="1260984"/>
    <lineage>
        <taxon>Bacteria</taxon>
        <taxon>Pseudomonadati</taxon>
        <taxon>Pseudomonadota</taxon>
        <taxon>Alphaproteobacteria</taxon>
        <taxon>Acetobacterales</taxon>
        <taxon>Acetobacteraceae</taxon>
        <taxon>Acetobacter</taxon>
    </lineage>
</organism>
<evidence type="ECO:0000313" key="2">
    <source>
        <dbReference type="Proteomes" id="UP001526446"/>
    </source>
</evidence>
<evidence type="ECO:0000313" key="1">
    <source>
        <dbReference type="EMBL" id="MCX2561498.1"/>
    </source>
</evidence>
<dbReference type="RefSeq" id="WP_166122787.1">
    <property type="nucleotide sequence ID" value="NZ_JAPIUX010000009.1"/>
</dbReference>
<dbReference type="Pfam" id="PF08904">
    <property type="entry name" value="EipB_like"/>
    <property type="match status" value="1"/>
</dbReference>
<protein>
    <submittedName>
        <fullName evidence="1">DUF1849 family protein</fullName>
    </submittedName>
</protein>
<reference evidence="1 2" key="1">
    <citation type="submission" date="2022-11" db="EMBL/GenBank/DDBJ databases">
        <title>Genome sequencing of Acetobacter type strain.</title>
        <authorList>
            <person name="Heo J."/>
            <person name="Lee D."/>
            <person name="Han B.-H."/>
            <person name="Hong S.-B."/>
            <person name="Kwon S.-W."/>
        </authorList>
    </citation>
    <scope>NUCLEOTIDE SEQUENCE [LARGE SCALE GENOMIC DNA]</scope>
    <source>
        <strain evidence="1 2">KACC 21251</strain>
    </source>
</reference>
<sequence>MTGLPHSPARLTCRLAHTSRPDGTRRGTNPLRGCVASALLLAALPSVGLAARPTASAPVPASAPTSAAVPASGPLVGQRAAYDLTLTESGGNTLSANGTMTYVVHDTCTAWSSQQHLEIQSVTRNGGAVTMESDYTTLESKDGHHLVFRTVQKSNNAVLQTVSGEATVDAHGHGFVQYEKPLHKKLTLPAGTLFPMAHTAAILAAAQKGLPNIAPLLFDGTSPDGAQETYITLLGWGLPKDGPPFPALTGLPAGRVHVAFFSRTPESILPDYEIGMRYFANGVSDMLDMDFGDFHMQGTLHTLTLPPRSAHC</sequence>
<dbReference type="EMBL" id="JAPIUX010000009">
    <property type="protein sequence ID" value="MCX2561498.1"/>
    <property type="molecule type" value="Genomic_DNA"/>
</dbReference>
<dbReference type="Proteomes" id="UP001526446">
    <property type="component" value="Unassembled WGS sequence"/>
</dbReference>
<accession>A0ABT3Q863</accession>
<comment type="caution">
    <text evidence="1">The sequence shown here is derived from an EMBL/GenBank/DDBJ whole genome shotgun (WGS) entry which is preliminary data.</text>
</comment>
<gene>
    <name evidence="1" type="ORF">OQ252_08840</name>
</gene>
<keyword evidence="2" id="KW-1185">Reference proteome</keyword>
<proteinExistence type="predicted"/>
<dbReference type="InterPro" id="IPR015000">
    <property type="entry name" value="EipB-like"/>
</dbReference>